<dbReference type="InterPro" id="IPR001245">
    <property type="entry name" value="Ser-Thr/Tyr_kinase_cat_dom"/>
</dbReference>
<name>A0A7C8IHV7_9PLEO</name>
<feature type="binding site" evidence="1">
    <location>
        <position position="86"/>
    </location>
    <ligand>
        <name>ATP</name>
        <dbReference type="ChEBI" id="CHEBI:30616"/>
    </ligand>
</feature>
<protein>
    <recommendedName>
        <fullName evidence="3">Protein kinase domain-containing protein</fullName>
    </recommendedName>
</protein>
<evidence type="ECO:0000313" key="5">
    <source>
        <dbReference type="Proteomes" id="UP000481861"/>
    </source>
</evidence>
<dbReference type="Pfam" id="PF07714">
    <property type="entry name" value="PK_Tyr_Ser-Thr"/>
    <property type="match status" value="1"/>
</dbReference>
<dbReference type="Gene3D" id="1.10.510.10">
    <property type="entry name" value="Transferase(Phosphotransferase) domain 1"/>
    <property type="match status" value="1"/>
</dbReference>
<dbReference type="GO" id="GO:0005524">
    <property type="term" value="F:ATP binding"/>
    <property type="evidence" value="ECO:0007669"/>
    <property type="project" value="UniProtKB-UniRule"/>
</dbReference>
<keyword evidence="5" id="KW-1185">Reference proteome</keyword>
<dbReference type="EMBL" id="JAADJZ010000003">
    <property type="protein sequence ID" value="KAF2876753.1"/>
    <property type="molecule type" value="Genomic_DNA"/>
</dbReference>
<dbReference type="PROSITE" id="PS00107">
    <property type="entry name" value="PROTEIN_KINASE_ATP"/>
    <property type="match status" value="1"/>
</dbReference>
<feature type="domain" description="Protein kinase" evidence="3">
    <location>
        <begin position="54"/>
        <end position="305"/>
    </location>
</feature>
<dbReference type="InterPro" id="IPR011009">
    <property type="entry name" value="Kinase-like_dom_sf"/>
</dbReference>
<dbReference type="GO" id="GO:0004672">
    <property type="term" value="F:protein kinase activity"/>
    <property type="evidence" value="ECO:0007669"/>
    <property type="project" value="InterPro"/>
</dbReference>
<reference evidence="4 5" key="1">
    <citation type="submission" date="2020-01" db="EMBL/GenBank/DDBJ databases">
        <authorList>
            <consortium name="DOE Joint Genome Institute"/>
            <person name="Haridas S."/>
            <person name="Albert R."/>
            <person name="Binder M."/>
            <person name="Bloem J."/>
            <person name="Labutti K."/>
            <person name="Salamov A."/>
            <person name="Andreopoulos B."/>
            <person name="Baker S.E."/>
            <person name="Barry K."/>
            <person name="Bills G."/>
            <person name="Bluhm B.H."/>
            <person name="Cannon C."/>
            <person name="Castanera R."/>
            <person name="Culley D.E."/>
            <person name="Daum C."/>
            <person name="Ezra D."/>
            <person name="Gonzalez J.B."/>
            <person name="Henrissat B."/>
            <person name="Kuo A."/>
            <person name="Liang C."/>
            <person name="Lipzen A."/>
            <person name="Lutzoni F."/>
            <person name="Magnuson J."/>
            <person name="Mondo S."/>
            <person name="Nolan M."/>
            <person name="Ohm R."/>
            <person name="Pangilinan J."/>
            <person name="Park H.-J.H."/>
            <person name="Ramirez L."/>
            <person name="Alfaro M."/>
            <person name="Sun H."/>
            <person name="Tritt A."/>
            <person name="Yoshinaga Y."/>
            <person name="Zwiers L.-H.L."/>
            <person name="Turgeon B.G."/>
            <person name="Goodwin S.B."/>
            <person name="Spatafora J.W."/>
            <person name="Crous P.W."/>
            <person name="Grigoriev I.V."/>
        </authorList>
    </citation>
    <scope>NUCLEOTIDE SEQUENCE [LARGE SCALE GENOMIC DNA]</scope>
    <source>
        <strain evidence="4 5">CBS 611.86</strain>
    </source>
</reference>
<proteinExistence type="predicted"/>
<gene>
    <name evidence="4" type="ORF">BDV95DRAFT_235947</name>
</gene>
<dbReference type="SUPFAM" id="SSF56112">
    <property type="entry name" value="Protein kinase-like (PK-like)"/>
    <property type="match status" value="1"/>
</dbReference>
<feature type="chain" id="PRO_5028936525" description="Protein kinase domain-containing protein" evidence="2">
    <location>
        <begin position="21"/>
        <end position="305"/>
    </location>
</feature>
<comment type="caution">
    <text evidence="4">The sequence shown here is derived from an EMBL/GenBank/DDBJ whole genome shotgun (WGS) entry which is preliminary data.</text>
</comment>
<sequence length="305" mass="33591">MLLLGFLLATLSLFYCCVEAFPNLSQHEYGIFRLTKRAPTQFTCGSYTVQLPDEEEQDVLGEGYFGTVIKTQAIRGNGAWRSIALKIGNGRNNMVAGNTDAKSKLSGNPNGVDVLAACTVGGVGYVVLELLREAVTIDTMTGWGWFTKDSEWLLRNTARDASKAVQYIHDRQRVHGDVSRVNLVLVPNGNEAICSVNDPMTVKIIDYDDVQRATVENIAKDVRALAITIIAMMMSGEHDLTDFEDVSFTTQSYQQKYSAIQATMPNASHKLIEFLAAYIFVPAGQCYSAATLEQAFARTDFPIFA</sequence>
<dbReference type="PROSITE" id="PS50011">
    <property type="entry name" value="PROTEIN_KINASE_DOM"/>
    <property type="match status" value="1"/>
</dbReference>
<evidence type="ECO:0000259" key="3">
    <source>
        <dbReference type="PROSITE" id="PS50011"/>
    </source>
</evidence>
<dbReference type="InterPro" id="IPR017441">
    <property type="entry name" value="Protein_kinase_ATP_BS"/>
</dbReference>
<organism evidence="4 5">
    <name type="scientific">Massariosphaeria phaeospora</name>
    <dbReference type="NCBI Taxonomy" id="100035"/>
    <lineage>
        <taxon>Eukaryota</taxon>
        <taxon>Fungi</taxon>
        <taxon>Dikarya</taxon>
        <taxon>Ascomycota</taxon>
        <taxon>Pezizomycotina</taxon>
        <taxon>Dothideomycetes</taxon>
        <taxon>Pleosporomycetidae</taxon>
        <taxon>Pleosporales</taxon>
        <taxon>Pleosporales incertae sedis</taxon>
        <taxon>Massariosphaeria</taxon>
    </lineage>
</organism>
<dbReference type="Proteomes" id="UP000481861">
    <property type="component" value="Unassembled WGS sequence"/>
</dbReference>
<feature type="signal peptide" evidence="2">
    <location>
        <begin position="1"/>
        <end position="20"/>
    </location>
</feature>
<evidence type="ECO:0000256" key="2">
    <source>
        <dbReference type="SAM" id="SignalP"/>
    </source>
</evidence>
<keyword evidence="1" id="KW-0547">Nucleotide-binding</keyword>
<evidence type="ECO:0000313" key="4">
    <source>
        <dbReference type="EMBL" id="KAF2876753.1"/>
    </source>
</evidence>
<dbReference type="InterPro" id="IPR000719">
    <property type="entry name" value="Prot_kinase_dom"/>
</dbReference>
<keyword evidence="2" id="KW-0732">Signal</keyword>
<accession>A0A7C8IHV7</accession>
<keyword evidence="1" id="KW-0067">ATP-binding</keyword>
<dbReference type="AlphaFoldDB" id="A0A7C8IHV7"/>
<evidence type="ECO:0000256" key="1">
    <source>
        <dbReference type="PROSITE-ProRule" id="PRU10141"/>
    </source>
</evidence>